<proteinExistence type="predicted"/>
<dbReference type="RefSeq" id="WP_145716293.1">
    <property type="nucleotide sequence ID" value="NZ_BAAAFY010000005.1"/>
</dbReference>
<comment type="caution">
    <text evidence="1">The sequence shown here is derived from an EMBL/GenBank/DDBJ whole genome shotgun (WGS) entry which is preliminary data.</text>
</comment>
<reference evidence="1 2" key="1">
    <citation type="journal article" date="2013" name="Stand. Genomic Sci.">
        <title>Genomic Encyclopedia of Type Strains, Phase I: The one thousand microbial genomes (KMG-I) project.</title>
        <authorList>
            <person name="Kyrpides N.C."/>
            <person name="Woyke T."/>
            <person name="Eisen J.A."/>
            <person name="Garrity G."/>
            <person name="Lilburn T.G."/>
            <person name="Beck B.J."/>
            <person name="Whitman W.B."/>
            <person name="Hugenholtz P."/>
            <person name="Klenk H.P."/>
        </authorList>
    </citation>
    <scope>NUCLEOTIDE SEQUENCE [LARGE SCALE GENOMIC DNA]</scope>
    <source>
        <strain evidence="1 2">DSM 13484</strain>
    </source>
</reference>
<dbReference type="Proteomes" id="UP000316778">
    <property type="component" value="Unassembled WGS sequence"/>
</dbReference>
<protein>
    <submittedName>
        <fullName evidence="1">Uncharacterized protein</fullName>
    </submittedName>
</protein>
<organism evidence="1 2">
    <name type="scientific">Chitinophaga japonensis</name>
    <name type="common">Flexibacter japonensis</name>
    <dbReference type="NCBI Taxonomy" id="104662"/>
    <lineage>
        <taxon>Bacteria</taxon>
        <taxon>Pseudomonadati</taxon>
        <taxon>Bacteroidota</taxon>
        <taxon>Chitinophagia</taxon>
        <taxon>Chitinophagales</taxon>
        <taxon>Chitinophagaceae</taxon>
        <taxon>Chitinophaga</taxon>
    </lineage>
</organism>
<evidence type="ECO:0000313" key="1">
    <source>
        <dbReference type="EMBL" id="TWI86464.1"/>
    </source>
</evidence>
<dbReference type="OrthoDB" id="1494293at2"/>
<accession>A0A562SZN8</accession>
<name>A0A562SZN8_CHIJA</name>
<keyword evidence="2" id="KW-1185">Reference proteome</keyword>
<gene>
    <name evidence="1" type="ORF">LX66_3721</name>
</gene>
<sequence>MNFHSTLRNVLPLLMLLALLAGCSKDDDAVDPGKIDGKFACFEGEVNGEISKLPENGFGIDIQITRIDENSATVEIIPYGNQDPIDFPIQECSIETDQDGFLVLRAKPDQSLYVIFYDAETIDCYPASGTRLSASRNGQQPDWWDD</sequence>
<dbReference type="EMBL" id="VLLG01000004">
    <property type="protein sequence ID" value="TWI86464.1"/>
    <property type="molecule type" value="Genomic_DNA"/>
</dbReference>
<dbReference type="AlphaFoldDB" id="A0A562SZN8"/>
<evidence type="ECO:0000313" key="2">
    <source>
        <dbReference type="Proteomes" id="UP000316778"/>
    </source>
</evidence>